<evidence type="ECO:0000313" key="2">
    <source>
        <dbReference type="EMBL" id="GFM99224.1"/>
    </source>
</evidence>
<reference evidence="2 3" key="1">
    <citation type="submission" date="2020-05" db="EMBL/GenBank/DDBJ databases">
        <title>Whole genome shotgun sequence of Streptomyces fulvorobeus NBRC 15897.</title>
        <authorList>
            <person name="Komaki H."/>
            <person name="Tamura T."/>
        </authorList>
    </citation>
    <scope>NUCLEOTIDE SEQUENCE [LARGE SCALE GENOMIC DNA]</scope>
    <source>
        <strain evidence="2 3">NBRC 15897</strain>
    </source>
</reference>
<evidence type="ECO:0000313" key="3">
    <source>
        <dbReference type="Proteomes" id="UP000498980"/>
    </source>
</evidence>
<gene>
    <name evidence="2" type="ORF">Sfulv_40350</name>
</gene>
<dbReference type="AlphaFoldDB" id="A0A7J0CBQ1"/>
<organism evidence="2 3">
    <name type="scientific">Streptomyces fulvorobeus</name>
    <dbReference type="NCBI Taxonomy" id="284028"/>
    <lineage>
        <taxon>Bacteria</taxon>
        <taxon>Bacillati</taxon>
        <taxon>Actinomycetota</taxon>
        <taxon>Actinomycetes</taxon>
        <taxon>Kitasatosporales</taxon>
        <taxon>Streptomycetaceae</taxon>
        <taxon>Streptomyces</taxon>
    </lineage>
</organism>
<proteinExistence type="predicted"/>
<feature type="region of interest" description="Disordered" evidence="1">
    <location>
        <begin position="1"/>
        <end position="155"/>
    </location>
</feature>
<accession>A0A7J0CBQ1</accession>
<dbReference type="EMBL" id="BLWC01000001">
    <property type="protein sequence ID" value="GFM99224.1"/>
    <property type="molecule type" value="Genomic_DNA"/>
</dbReference>
<evidence type="ECO:0000256" key="1">
    <source>
        <dbReference type="SAM" id="MobiDB-lite"/>
    </source>
</evidence>
<keyword evidence="3" id="KW-1185">Reference proteome</keyword>
<dbReference type="Proteomes" id="UP000498980">
    <property type="component" value="Unassembled WGS sequence"/>
</dbReference>
<name>A0A7J0CBQ1_9ACTN</name>
<sequence>MGRRTTEASAAPAAPDVPDTLVAPAAPAAPAAPDTPVAPRADGGWDLRSEALLHAPPVPEPTDCSAPPWGLPEGSGGVVDPEGRAAGGTACRMGTATLTPSEPNLPRPPRLCPPPPALPLALPLPQPSPRSAARPRSPPAPPRAAPARGADPPTP</sequence>
<comment type="caution">
    <text evidence="2">The sequence shown here is derived from an EMBL/GenBank/DDBJ whole genome shotgun (WGS) entry which is preliminary data.</text>
</comment>
<protein>
    <submittedName>
        <fullName evidence="2">Uncharacterized protein</fullName>
    </submittedName>
</protein>
<feature type="compositionally biased region" description="Low complexity" evidence="1">
    <location>
        <begin position="7"/>
        <end position="42"/>
    </location>
</feature>
<feature type="compositionally biased region" description="Pro residues" evidence="1">
    <location>
        <begin position="103"/>
        <end position="128"/>
    </location>
</feature>
<feature type="compositionally biased region" description="Low complexity" evidence="1">
    <location>
        <begin position="145"/>
        <end position="155"/>
    </location>
</feature>